<sequence length="191" mass="21449">MVWLNRSVIEELRWAAFLLECSSGIFLLKSTAWNYRPLPTDVLQVYCDASGSGLGFWYPSLNLGFQSNLPECPLVKDIFFYEALCIVSAIHDAVTRLPKNGRLAVFTDSLNSVYLFNSLSGGPGYNRLLMYVVEVILAFQVDFRVFHISGEKNVIADNLSRWRALDARLASPGLRVLPFQPPRDTLGAVKK</sequence>
<dbReference type="RefSeq" id="XP_041216250.1">
    <property type="nucleotide sequence ID" value="XM_041376353.1"/>
</dbReference>
<dbReference type="AlphaFoldDB" id="A0AAD4DPE4"/>
<dbReference type="Proteomes" id="UP001195769">
    <property type="component" value="Unassembled WGS sequence"/>
</dbReference>
<dbReference type="GeneID" id="64670651"/>
<evidence type="ECO:0000313" key="1">
    <source>
        <dbReference type="EMBL" id="KAG1884228.1"/>
    </source>
</evidence>
<proteinExistence type="predicted"/>
<evidence type="ECO:0008006" key="3">
    <source>
        <dbReference type="Google" id="ProtNLM"/>
    </source>
</evidence>
<protein>
    <recommendedName>
        <fullName evidence="3">RNase H type-1 domain-containing protein</fullName>
    </recommendedName>
</protein>
<evidence type="ECO:0000313" key="2">
    <source>
        <dbReference type="Proteomes" id="UP001195769"/>
    </source>
</evidence>
<keyword evidence="2" id="KW-1185">Reference proteome</keyword>
<gene>
    <name evidence="1" type="ORF">F5891DRAFT_971247</name>
</gene>
<name>A0AAD4DPE4_9AGAM</name>
<comment type="caution">
    <text evidence="1">The sequence shown here is derived from an EMBL/GenBank/DDBJ whole genome shotgun (WGS) entry which is preliminary data.</text>
</comment>
<dbReference type="EMBL" id="JABBWK010000427">
    <property type="protein sequence ID" value="KAG1884228.1"/>
    <property type="molecule type" value="Genomic_DNA"/>
</dbReference>
<accession>A0AAD4DPE4</accession>
<organism evidence="1 2">
    <name type="scientific">Suillus fuscotomentosus</name>
    <dbReference type="NCBI Taxonomy" id="1912939"/>
    <lineage>
        <taxon>Eukaryota</taxon>
        <taxon>Fungi</taxon>
        <taxon>Dikarya</taxon>
        <taxon>Basidiomycota</taxon>
        <taxon>Agaricomycotina</taxon>
        <taxon>Agaricomycetes</taxon>
        <taxon>Agaricomycetidae</taxon>
        <taxon>Boletales</taxon>
        <taxon>Suillineae</taxon>
        <taxon>Suillaceae</taxon>
        <taxon>Suillus</taxon>
    </lineage>
</organism>
<reference evidence="1" key="1">
    <citation type="journal article" date="2020" name="New Phytol.">
        <title>Comparative genomics reveals dynamic genome evolution in host specialist ectomycorrhizal fungi.</title>
        <authorList>
            <person name="Lofgren L.A."/>
            <person name="Nguyen N.H."/>
            <person name="Vilgalys R."/>
            <person name="Ruytinx J."/>
            <person name="Liao H.L."/>
            <person name="Branco S."/>
            <person name="Kuo A."/>
            <person name="LaButti K."/>
            <person name="Lipzen A."/>
            <person name="Andreopoulos W."/>
            <person name="Pangilinan J."/>
            <person name="Riley R."/>
            <person name="Hundley H."/>
            <person name="Na H."/>
            <person name="Barry K."/>
            <person name="Grigoriev I.V."/>
            <person name="Stajich J.E."/>
            <person name="Kennedy P.G."/>
        </authorList>
    </citation>
    <scope>NUCLEOTIDE SEQUENCE</scope>
    <source>
        <strain evidence="1">FC203</strain>
    </source>
</reference>